<name>A0ABM8A0R9_STRNI</name>
<keyword evidence="2" id="KW-0812">Transmembrane</keyword>
<feature type="region of interest" description="Disordered" evidence="1">
    <location>
        <begin position="1"/>
        <end position="46"/>
    </location>
</feature>
<dbReference type="Proteomes" id="UP001059597">
    <property type="component" value="Chromosome"/>
</dbReference>
<keyword evidence="4" id="KW-1185">Reference proteome</keyword>
<feature type="transmembrane region" description="Helical" evidence="2">
    <location>
        <begin position="49"/>
        <end position="70"/>
    </location>
</feature>
<dbReference type="EMBL" id="AP026073">
    <property type="protein sequence ID" value="BDM72220.1"/>
    <property type="molecule type" value="Genomic_DNA"/>
</dbReference>
<evidence type="ECO:0000256" key="1">
    <source>
        <dbReference type="SAM" id="MobiDB-lite"/>
    </source>
</evidence>
<accession>A0ABM8A0R9</accession>
<proteinExistence type="predicted"/>
<evidence type="ECO:0000256" key="2">
    <source>
        <dbReference type="SAM" id="Phobius"/>
    </source>
</evidence>
<gene>
    <name evidence="3" type="ORF">HEK616_57070</name>
</gene>
<keyword evidence="2" id="KW-1133">Transmembrane helix</keyword>
<evidence type="ECO:0000313" key="3">
    <source>
        <dbReference type="EMBL" id="BDM72220.1"/>
    </source>
</evidence>
<keyword evidence="2" id="KW-0472">Membrane</keyword>
<sequence>MGAGRRTLTRGGEHRHRKANADERAANARSRRGGPAEPGPGGGARQRRVFCCGAGAASVGAVGVSFGAFFGQMR</sequence>
<reference evidence="3" key="1">
    <citation type="submission" date="2022-06" db="EMBL/GenBank/DDBJ databases">
        <title>Complete genome sequence of Streptomyces nigrescens HEK616.</title>
        <authorList>
            <person name="Asamizu S."/>
            <person name="Onaka H."/>
        </authorList>
    </citation>
    <scope>NUCLEOTIDE SEQUENCE</scope>
    <source>
        <strain evidence="3">HEK616</strain>
    </source>
</reference>
<protein>
    <submittedName>
        <fullName evidence="3">Uncharacterized protein</fullName>
    </submittedName>
</protein>
<organism evidence="3 4">
    <name type="scientific">Streptomyces nigrescens</name>
    <dbReference type="NCBI Taxonomy" id="1920"/>
    <lineage>
        <taxon>Bacteria</taxon>
        <taxon>Bacillati</taxon>
        <taxon>Actinomycetota</taxon>
        <taxon>Actinomycetes</taxon>
        <taxon>Kitasatosporales</taxon>
        <taxon>Streptomycetaceae</taxon>
        <taxon>Streptomyces</taxon>
    </lineage>
</organism>
<evidence type="ECO:0000313" key="4">
    <source>
        <dbReference type="Proteomes" id="UP001059597"/>
    </source>
</evidence>